<dbReference type="Proteomes" id="UP000886998">
    <property type="component" value="Unassembled WGS sequence"/>
</dbReference>
<dbReference type="AlphaFoldDB" id="A0A8X7C6N0"/>
<organism evidence="3 4">
    <name type="scientific">Trichonephila inaurata madagascariensis</name>
    <dbReference type="NCBI Taxonomy" id="2747483"/>
    <lineage>
        <taxon>Eukaryota</taxon>
        <taxon>Metazoa</taxon>
        <taxon>Ecdysozoa</taxon>
        <taxon>Arthropoda</taxon>
        <taxon>Chelicerata</taxon>
        <taxon>Arachnida</taxon>
        <taxon>Araneae</taxon>
        <taxon>Araneomorphae</taxon>
        <taxon>Entelegynae</taxon>
        <taxon>Araneoidea</taxon>
        <taxon>Nephilidae</taxon>
        <taxon>Trichonephila</taxon>
        <taxon>Trichonephila inaurata</taxon>
    </lineage>
</organism>
<feature type="region of interest" description="Disordered" evidence="1">
    <location>
        <begin position="88"/>
        <end position="109"/>
    </location>
</feature>
<comment type="caution">
    <text evidence="3">The sequence shown here is derived from an EMBL/GenBank/DDBJ whole genome shotgun (WGS) entry which is preliminary data.</text>
</comment>
<feature type="chain" id="PRO_5036484149" evidence="2">
    <location>
        <begin position="21"/>
        <end position="109"/>
    </location>
</feature>
<dbReference type="OrthoDB" id="6412577at2759"/>
<feature type="signal peptide" evidence="2">
    <location>
        <begin position="1"/>
        <end position="20"/>
    </location>
</feature>
<evidence type="ECO:0000256" key="1">
    <source>
        <dbReference type="SAM" id="MobiDB-lite"/>
    </source>
</evidence>
<protein>
    <submittedName>
        <fullName evidence="3">Uncharacterized protein</fullName>
    </submittedName>
</protein>
<name>A0A8X7C6N0_9ARAC</name>
<accession>A0A8X7C6N0</accession>
<proteinExistence type="predicted"/>
<sequence>MVSFTLLTIVMCCLFGLAVTQDWPRLSRVVHPQTQLSHWNFQPFLATKKGSEDGSSNRQVFTDNTPKRSVSLFTHKDEDSLRRTFRGRMNKIRKMSHMGRPRGHPLRWG</sequence>
<feature type="compositionally biased region" description="Polar residues" evidence="1">
    <location>
        <begin position="53"/>
        <end position="66"/>
    </location>
</feature>
<keyword evidence="2" id="KW-0732">Signal</keyword>
<dbReference type="EMBL" id="BMAV01011674">
    <property type="protein sequence ID" value="GFY57690.1"/>
    <property type="molecule type" value="Genomic_DNA"/>
</dbReference>
<keyword evidence="4" id="KW-1185">Reference proteome</keyword>
<evidence type="ECO:0000256" key="2">
    <source>
        <dbReference type="SAM" id="SignalP"/>
    </source>
</evidence>
<evidence type="ECO:0000313" key="4">
    <source>
        <dbReference type="Proteomes" id="UP000886998"/>
    </source>
</evidence>
<reference evidence="3" key="1">
    <citation type="submission" date="2020-08" db="EMBL/GenBank/DDBJ databases">
        <title>Multicomponent nature underlies the extraordinary mechanical properties of spider dragline silk.</title>
        <authorList>
            <person name="Kono N."/>
            <person name="Nakamura H."/>
            <person name="Mori M."/>
            <person name="Yoshida Y."/>
            <person name="Ohtoshi R."/>
            <person name="Malay A.D."/>
            <person name="Moran D.A.P."/>
            <person name="Tomita M."/>
            <person name="Numata K."/>
            <person name="Arakawa K."/>
        </authorList>
    </citation>
    <scope>NUCLEOTIDE SEQUENCE</scope>
</reference>
<gene>
    <name evidence="3" type="primary">AVEN_80596_1</name>
    <name evidence="3" type="ORF">TNIN_313361</name>
</gene>
<feature type="region of interest" description="Disordered" evidence="1">
    <location>
        <begin position="47"/>
        <end position="66"/>
    </location>
</feature>
<evidence type="ECO:0000313" key="3">
    <source>
        <dbReference type="EMBL" id="GFY57690.1"/>
    </source>
</evidence>